<accession>A0ACC5W345</accession>
<comment type="caution">
    <text evidence="1">The sequence shown here is derived from an EMBL/GenBank/DDBJ whole genome shotgun (WGS) entry which is preliminary data.</text>
</comment>
<sequence>MKKIFLLTLIICFFIACSNDKQGNKDENTSSNIEASLEQGEDLNFDIHLINGTSILVEKNNKKITFDTDKATLFVFFTTWCTPCLAEIPSLNNLQNKYKDEVNIIGVLLEDKGDEDIKAFKDKHKIIYEIANGENNYLLAKSLGGVNGIPTMFLYDKYSKLVNEYLGLIPQEMLEIDIQKAIF</sequence>
<evidence type="ECO:0000313" key="2">
    <source>
        <dbReference type="Proteomes" id="UP001319828"/>
    </source>
</evidence>
<reference evidence="1" key="1">
    <citation type="submission" date="2020-07" db="EMBL/GenBank/DDBJ databases">
        <title>Campylobacter molothri sp. nov. isolated from wild birds.</title>
        <authorList>
            <person name="Miller W.G."/>
            <person name="Chapman M.H."/>
            <person name="Yee E."/>
            <person name="Lopes B.S."/>
            <person name="Forbes K.J."/>
        </authorList>
    </citation>
    <scope>NUCLEOTIDE SEQUENCE</scope>
    <source>
        <strain evidence="1">RM9754</strain>
    </source>
</reference>
<evidence type="ECO:0000313" key="1">
    <source>
        <dbReference type="EMBL" id="MBZ7974878.1"/>
    </source>
</evidence>
<dbReference type="EMBL" id="JACHUQ010000009">
    <property type="protein sequence ID" value="MBZ7974878.1"/>
    <property type="molecule type" value="Genomic_DNA"/>
</dbReference>
<gene>
    <name evidence="1" type="ORF">H2252_05745</name>
</gene>
<organism evidence="1 2">
    <name type="scientific">Campylobacter molothri</name>
    <dbReference type="NCBI Taxonomy" id="1032242"/>
    <lineage>
        <taxon>Bacteria</taxon>
        <taxon>Pseudomonadati</taxon>
        <taxon>Campylobacterota</taxon>
        <taxon>Epsilonproteobacteria</taxon>
        <taxon>Campylobacterales</taxon>
        <taxon>Campylobacteraceae</taxon>
        <taxon>Campylobacter</taxon>
    </lineage>
</organism>
<protein>
    <submittedName>
        <fullName evidence="1">TlpA family protein disulfide reductase</fullName>
    </submittedName>
</protein>
<proteinExistence type="predicted"/>
<name>A0ACC5W345_9BACT</name>
<dbReference type="Proteomes" id="UP001319828">
    <property type="component" value="Unassembled WGS sequence"/>
</dbReference>
<keyword evidence="2" id="KW-1185">Reference proteome</keyword>